<dbReference type="InterPro" id="IPR016787">
    <property type="entry name" value="UCP021328"/>
</dbReference>
<proteinExistence type="predicted"/>
<protein>
    <submittedName>
        <fullName evidence="2">YjdF family protein</fullName>
    </submittedName>
</protein>
<dbReference type="PIRSF" id="PIRSF021328">
    <property type="entry name" value="UCP021328"/>
    <property type="match status" value="1"/>
</dbReference>
<organism evidence="2 3">
    <name type="scientific">Clostridium ganghwense</name>
    <dbReference type="NCBI Taxonomy" id="312089"/>
    <lineage>
        <taxon>Bacteria</taxon>
        <taxon>Bacillati</taxon>
        <taxon>Bacillota</taxon>
        <taxon>Clostridia</taxon>
        <taxon>Eubacteriales</taxon>
        <taxon>Clostridiaceae</taxon>
        <taxon>Clostridium</taxon>
    </lineage>
</organism>
<accession>A0ABT4CKC8</accession>
<feature type="compositionally biased region" description="Basic residues" evidence="1">
    <location>
        <begin position="121"/>
        <end position="136"/>
    </location>
</feature>
<gene>
    <name evidence="2" type="ORF">OXH55_02425</name>
</gene>
<reference evidence="2" key="1">
    <citation type="submission" date="2022-12" db="EMBL/GenBank/DDBJ databases">
        <authorList>
            <person name="Wang J."/>
        </authorList>
    </citation>
    <scope>NUCLEOTIDE SEQUENCE</scope>
    <source>
        <strain evidence="2">HY-42-06</strain>
    </source>
</reference>
<evidence type="ECO:0000313" key="3">
    <source>
        <dbReference type="Proteomes" id="UP001079657"/>
    </source>
</evidence>
<dbReference type="Proteomes" id="UP001079657">
    <property type="component" value="Unassembled WGS sequence"/>
</dbReference>
<comment type="caution">
    <text evidence="2">The sequence shown here is derived from an EMBL/GenBank/DDBJ whole genome shotgun (WGS) entry which is preliminary data.</text>
</comment>
<dbReference type="EMBL" id="JAPQES010000001">
    <property type="protein sequence ID" value="MCY6369502.1"/>
    <property type="molecule type" value="Genomic_DNA"/>
</dbReference>
<feature type="region of interest" description="Disordered" evidence="1">
    <location>
        <begin position="103"/>
        <end position="136"/>
    </location>
</feature>
<sequence length="136" mass="16556">MSIKLIIYFEDPFWVGIFEKTIDKEYEICKVTFGPEPKDYEVYEFILKNFHKLKFSRPKKVENIKTKKINPKRLQKKIKKETQNKGISTKAQEAMKLEFEARKKEKKVLSKERKEEIKREKFLKKQQKKKQKKKGR</sequence>
<feature type="compositionally biased region" description="Basic and acidic residues" evidence="1">
    <location>
        <begin position="103"/>
        <end position="120"/>
    </location>
</feature>
<evidence type="ECO:0000256" key="1">
    <source>
        <dbReference type="SAM" id="MobiDB-lite"/>
    </source>
</evidence>
<dbReference type="RefSeq" id="WP_268047881.1">
    <property type="nucleotide sequence ID" value="NZ_JAPQES010000001.1"/>
</dbReference>
<keyword evidence="3" id="KW-1185">Reference proteome</keyword>
<name>A0ABT4CKC8_9CLOT</name>
<evidence type="ECO:0000313" key="2">
    <source>
        <dbReference type="EMBL" id="MCY6369502.1"/>
    </source>
</evidence>
<dbReference type="Pfam" id="PF11208">
    <property type="entry name" value="DUF2992"/>
    <property type="match status" value="1"/>
</dbReference>